<dbReference type="Proteomes" id="UP000321617">
    <property type="component" value="Unassembled WGS sequence"/>
</dbReference>
<organism evidence="2 3">
    <name type="scientific">Stackebrandtia albiflava</name>
    <dbReference type="NCBI Taxonomy" id="406432"/>
    <lineage>
        <taxon>Bacteria</taxon>
        <taxon>Bacillati</taxon>
        <taxon>Actinomycetota</taxon>
        <taxon>Actinomycetes</taxon>
        <taxon>Glycomycetales</taxon>
        <taxon>Glycomycetaceae</taxon>
        <taxon>Stackebrandtia</taxon>
    </lineage>
</organism>
<evidence type="ECO:0000313" key="2">
    <source>
        <dbReference type="EMBL" id="TWJ12623.1"/>
    </source>
</evidence>
<dbReference type="Gene3D" id="3.40.50.300">
    <property type="entry name" value="P-loop containing nucleotide triphosphate hydrolases"/>
    <property type="match status" value="1"/>
</dbReference>
<proteinExistence type="predicted"/>
<comment type="caution">
    <text evidence="2">The sequence shown here is derived from an EMBL/GenBank/DDBJ whole genome shotgun (WGS) entry which is preliminary data.</text>
</comment>
<dbReference type="OrthoDB" id="9813134at2"/>
<name>A0A562V427_9ACTN</name>
<protein>
    <recommendedName>
        <fullName evidence="1">AAA domain-containing protein</fullName>
    </recommendedName>
</protein>
<dbReference type="Pfam" id="PF13173">
    <property type="entry name" value="AAA_14"/>
    <property type="match status" value="1"/>
</dbReference>
<accession>A0A562V427</accession>
<dbReference type="EMBL" id="VLLL01000006">
    <property type="protein sequence ID" value="TWJ12623.1"/>
    <property type="molecule type" value="Genomic_DNA"/>
</dbReference>
<reference evidence="2 3" key="1">
    <citation type="journal article" date="2013" name="Stand. Genomic Sci.">
        <title>Genomic Encyclopedia of Type Strains, Phase I: The one thousand microbial genomes (KMG-I) project.</title>
        <authorList>
            <person name="Kyrpides N.C."/>
            <person name="Woyke T."/>
            <person name="Eisen J.A."/>
            <person name="Garrity G."/>
            <person name="Lilburn T.G."/>
            <person name="Beck B.J."/>
            <person name="Whitman W.B."/>
            <person name="Hugenholtz P."/>
            <person name="Klenk H.P."/>
        </authorList>
    </citation>
    <scope>NUCLEOTIDE SEQUENCE [LARGE SCALE GENOMIC DNA]</scope>
    <source>
        <strain evidence="2 3">DSM 45044</strain>
    </source>
</reference>
<dbReference type="InterPro" id="IPR041682">
    <property type="entry name" value="AAA_14"/>
</dbReference>
<dbReference type="RefSeq" id="WP_147139891.1">
    <property type="nucleotide sequence ID" value="NZ_BAABIJ010000002.1"/>
</dbReference>
<evidence type="ECO:0000259" key="1">
    <source>
        <dbReference type="Pfam" id="PF13173"/>
    </source>
</evidence>
<dbReference type="PANTHER" id="PTHR34704">
    <property type="entry name" value="ATPASE"/>
    <property type="match status" value="1"/>
</dbReference>
<evidence type="ECO:0000313" key="3">
    <source>
        <dbReference type="Proteomes" id="UP000321617"/>
    </source>
</evidence>
<dbReference type="InterPro" id="IPR027417">
    <property type="entry name" value="P-loop_NTPase"/>
</dbReference>
<sequence>MVVAKPAEVFARDHEWDALCRFVQSDKPGLTIGIVRGRRRHGKSWLLEHACAAMSGVYTLALRQSRKPALRRFAEQLSQAVGHELGEFTSWTQALNTAVTALARTATGNPLLVLDEFPYLVAHSPELPSVIQALYDEHAPGKNGPPFRLILCGSAVSVMSTLARGDQALRGRTILDLRVERFDFRESARYWDVTPDVGFLIDSVLGGAAGYRDIVDGVPADDDADGFFSWLATGVLDPSHVLFTEPDYLLSEDPRIGDRAVYHSIWESAAAGASTPTRIGGDVGMEAKTLSYHLGIMRDAAFLRYEQDMLLQRKPVITVADPVVRFHNLIVRPQLAALEARHTARVWESAEDVFRAKVLGPHFEQIARDWVYRYGQWEGLADIGQVGTTQVPCRRHRGHQVDVLALNAGGIARSKSSRITVIGEAKCTRAGCGTTELARLEHIRETLVDQGWNAAEARLVLFSRNGFGDELRGTEAVLVDLATLYGRAGVAGTPGSR</sequence>
<feature type="domain" description="AAA" evidence="1">
    <location>
        <begin position="34"/>
        <end position="186"/>
    </location>
</feature>
<gene>
    <name evidence="2" type="ORF">LX16_3384</name>
</gene>
<dbReference type="AlphaFoldDB" id="A0A562V427"/>
<dbReference type="SUPFAM" id="SSF52540">
    <property type="entry name" value="P-loop containing nucleoside triphosphate hydrolases"/>
    <property type="match status" value="1"/>
</dbReference>
<keyword evidence="3" id="KW-1185">Reference proteome</keyword>
<dbReference type="PANTHER" id="PTHR34704:SF1">
    <property type="entry name" value="ATPASE"/>
    <property type="match status" value="1"/>
</dbReference>